<accession>A0A540R6Z3</accession>
<evidence type="ECO:0000313" key="2">
    <source>
        <dbReference type="Proteomes" id="UP000318080"/>
    </source>
</evidence>
<dbReference type="EMBL" id="VHIR01000009">
    <property type="protein sequence ID" value="TQE43387.1"/>
    <property type="molecule type" value="Genomic_DNA"/>
</dbReference>
<comment type="caution">
    <text evidence="1">The sequence shown here is derived from an EMBL/GenBank/DDBJ whole genome shotgun (WGS) entry which is preliminary data.</text>
</comment>
<gene>
    <name evidence="1" type="ORF">EJK80_07520</name>
</gene>
<dbReference type="Proteomes" id="UP000318080">
    <property type="component" value="Unassembled WGS sequence"/>
</dbReference>
<sequence length="125" mass="13924">MWRHYFLDIDETGFVYDAARSRGATGWSLRWRAGGGIGQQAEQKVNEVAVLSAVEAQIRLGDVIGDRTQRAELALACALRGKKVRDLVVMTLPIAFGDDVDFLGWWSPYAGLWPTVTDNPRQRSS</sequence>
<protein>
    <submittedName>
        <fullName evidence="1">Uncharacterized protein</fullName>
    </submittedName>
</protein>
<dbReference type="RefSeq" id="WP_066493079.1">
    <property type="nucleotide sequence ID" value="NZ_VHIR01000009.1"/>
</dbReference>
<keyword evidence="2" id="KW-1185">Reference proteome</keyword>
<reference evidence="1 2" key="1">
    <citation type="submission" date="2019-06" db="EMBL/GenBank/DDBJ databases">
        <title>Draft genome of C. phoceense Strain 272.</title>
        <authorList>
            <person name="Pacheco L.G.C."/>
            <person name="Barberis C.M."/>
            <person name="Almuzara M.N."/>
            <person name="Traglia G.M."/>
            <person name="Santos C.S."/>
            <person name="Rocha D.J.P.G."/>
            <person name="Aguiar E.R.G.R."/>
            <person name="Vay C.A."/>
        </authorList>
    </citation>
    <scope>NUCLEOTIDE SEQUENCE [LARGE SCALE GENOMIC DNA]</scope>
    <source>
        <strain evidence="1 2">272</strain>
    </source>
</reference>
<dbReference type="AlphaFoldDB" id="A0A540R6Z3"/>
<proteinExistence type="predicted"/>
<name>A0A540R6Z3_9CORY</name>
<organism evidence="1 2">
    <name type="scientific">Corynebacterium phoceense</name>
    <dbReference type="NCBI Taxonomy" id="1686286"/>
    <lineage>
        <taxon>Bacteria</taxon>
        <taxon>Bacillati</taxon>
        <taxon>Actinomycetota</taxon>
        <taxon>Actinomycetes</taxon>
        <taxon>Mycobacteriales</taxon>
        <taxon>Corynebacteriaceae</taxon>
        <taxon>Corynebacterium</taxon>
    </lineage>
</organism>
<evidence type="ECO:0000313" key="1">
    <source>
        <dbReference type="EMBL" id="TQE43387.1"/>
    </source>
</evidence>